<evidence type="ECO:0000313" key="6">
    <source>
        <dbReference type="EMBL" id="QDT10748.1"/>
    </source>
</evidence>
<dbReference type="SMART" id="SM00220">
    <property type="entry name" value="S_TKc"/>
    <property type="match status" value="1"/>
</dbReference>
<dbReference type="CDD" id="cd14014">
    <property type="entry name" value="STKc_PknB_like"/>
    <property type="match status" value="1"/>
</dbReference>
<dbReference type="InterPro" id="IPR000719">
    <property type="entry name" value="Prot_kinase_dom"/>
</dbReference>
<protein>
    <submittedName>
        <fullName evidence="6">Serine/threonine-protein kinase PrkC</fullName>
        <ecNumber evidence="6">2.7.11.1</ecNumber>
    </submittedName>
</protein>
<dbReference type="SUPFAM" id="SSF56112">
    <property type="entry name" value="Protein kinase-like (PK-like)"/>
    <property type="match status" value="1"/>
</dbReference>
<reference evidence="6 7" key="1">
    <citation type="submission" date="2019-02" db="EMBL/GenBank/DDBJ databases">
        <title>Deep-cultivation of Planctomycetes and their phenomic and genomic characterization uncovers novel biology.</title>
        <authorList>
            <person name="Wiegand S."/>
            <person name="Jogler M."/>
            <person name="Boedeker C."/>
            <person name="Pinto D."/>
            <person name="Vollmers J."/>
            <person name="Rivas-Marin E."/>
            <person name="Kohn T."/>
            <person name="Peeters S.H."/>
            <person name="Heuer A."/>
            <person name="Rast P."/>
            <person name="Oberbeckmann S."/>
            <person name="Bunk B."/>
            <person name="Jeske O."/>
            <person name="Meyerdierks A."/>
            <person name="Storesund J.E."/>
            <person name="Kallscheuer N."/>
            <person name="Luecker S."/>
            <person name="Lage O.M."/>
            <person name="Pohl T."/>
            <person name="Merkel B.J."/>
            <person name="Hornburger P."/>
            <person name="Mueller R.-W."/>
            <person name="Bruemmer F."/>
            <person name="Labrenz M."/>
            <person name="Spormann A.M."/>
            <person name="Op den Camp H."/>
            <person name="Overmann J."/>
            <person name="Amann R."/>
            <person name="Jetten M.S.M."/>
            <person name="Mascher T."/>
            <person name="Medema M.H."/>
            <person name="Devos D.P."/>
            <person name="Kaster A.-K."/>
            <person name="Ovreas L."/>
            <person name="Rohde M."/>
            <person name="Galperin M.Y."/>
            <person name="Jogler C."/>
        </authorList>
    </citation>
    <scope>NUCLEOTIDE SEQUENCE [LARGE SCALE GENOMIC DNA]</scope>
    <source>
        <strain evidence="6 7">K23_9</strain>
    </source>
</reference>
<dbReference type="PROSITE" id="PS00108">
    <property type="entry name" value="PROTEIN_KINASE_ST"/>
    <property type="match status" value="1"/>
</dbReference>
<name>A0A517NUE2_9BACT</name>
<dbReference type="Proteomes" id="UP000319817">
    <property type="component" value="Chromosome"/>
</dbReference>
<dbReference type="InterPro" id="IPR008271">
    <property type="entry name" value="Ser/Thr_kinase_AS"/>
</dbReference>
<evidence type="ECO:0000256" key="3">
    <source>
        <dbReference type="ARBA" id="ARBA00022777"/>
    </source>
</evidence>
<evidence type="ECO:0000256" key="2">
    <source>
        <dbReference type="ARBA" id="ARBA00022741"/>
    </source>
</evidence>
<dbReference type="RefSeq" id="WP_145418486.1">
    <property type="nucleotide sequence ID" value="NZ_CP036526.1"/>
</dbReference>
<keyword evidence="1 6" id="KW-0808">Transferase</keyword>
<dbReference type="EC" id="2.7.11.1" evidence="6"/>
<keyword evidence="2" id="KW-0547">Nucleotide-binding</keyword>
<proteinExistence type="predicted"/>
<accession>A0A517NUE2</accession>
<dbReference type="Gene3D" id="1.10.510.10">
    <property type="entry name" value="Transferase(Phosphotransferase) domain 1"/>
    <property type="match status" value="1"/>
</dbReference>
<dbReference type="Pfam" id="PF00069">
    <property type="entry name" value="Pkinase"/>
    <property type="match status" value="1"/>
</dbReference>
<feature type="domain" description="Protein kinase" evidence="5">
    <location>
        <begin position="8"/>
        <end position="254"/>
    </location>
</feature>
<gene>
    <name evidence="6" type="primary">prkC_18</name>
    <name evidence="6" type="ORF">K239x_27060</name>
</gene>
<keyword evidence="7" id="KW-1185">Reference proteome</keyword>
<dbReference type="AlphaFoldDB" id="A0A517NUE2"/>
<dbReference type="PANTHER" id="PTHR43289">
    <property type="entry name" value="MITOGEN-ACTIVATED PROTEIN KINASE KINASE KINASE 20-RELATED"/>
    <property type="match status" value="1"/>
</dbReference>
<dbReference type="InterPro" id="IPR011009">
    <property type="entry name" value="Kinase-like_dom_sf"/>
</dbReference>
<dbReference type="PANTHER" id="PTHR43289:SF6">
    <property type="entry name" value="SERINE_THREONINE-PROTEIN KINASE NEKL-3"/>
    <property type="match status" value="1"/>
</dbReference>
<evidence type="ECO:0000256" key="4">
    <source>
        <dbReference type="ARBA" id="ARBA00022840"/>
    </source>
</evidence>
<keyword evidence="3 6" id="KW-0418">Kinase</keyword>
<dbReference type="GO" id="GO:0004674">
    <property type="term" value="F:protein serine/threonine kinase activity"/>
    <property type="evidence" value="ECO:0007669"/>
    <property type="project" value="UniProtKB-EC"/>
</dbReference>
<evidence type="ECO:0000259" key="5">
    <source>
        <dbReference type="PROSITE" id="PS50011"/>
    </source>
</evidence>
<evidence type="ECO:0000313" key="7">
    <source>
        <dbReference type="Proteomes" id="UP000319817"/>
    </source>
</evidence>
<organism evidence="6 7">
    <name type="scientific">Stieleria marina</name>
    <dbReference type="NCBI Taxonomy" id="1930275"/>
    <lineage>
        <taxon>Bacteria</taxon>
        <taxon>Pseudomonadati</taxon>
        <taxon>Planctomycetota</taxon>
        <taxon>Planctomycetia</taxon>
        <taxon>Pirellulales</taxon>
        <taxon>Pirellulaceae</taxon>
        <taxon>Stieleria</taxon>
    </lineage>
</organism>
<dbReference type="GO" id="GO:0005524">
    <property type="term" value="F:ATP binding"/>
    <property type="evidence" value="ECO:0007669"/>
    <property type="project" value="UniProtKB-KW"/>
</dbReference>
<evidence type="ECO:0000256" key="1">
    <source>
        <dbReference type="ARBA" id="ARBA00022679"/>
    </source>
</evidence>
<sequence length="592" mass="67604">MHSFPPQYESIELIASSNESELFRAVVQDRNVALKVPLAATVEDLRRFQLERRTLNSLDHPTVVPILDIGETSDGTPFYCMPFCDGGALRECTEDYRSPKASTSLILKLLSALIYLHEQGFLHRDIKPENVLFHKGEPLISDFGLAKELNAAEAITVDSVPGGTPHYQSPEQLISLRRTTEKSDTYSLGVLWYELLTGRRPPADDGDWRPSRFNRSVRGQLDQIILGCLQESPERRYSPQEMENAIKRWQSGFFPPGPRLPRNDYPRFVKGSVDLDVVLLFGGDGKHRYEYPDGIECETNSTWLDLPDFVLDATEDWLRWKEADCEKKGAPFENRRQPRVADLGHRLSEGAEEYLHPALLRIEYTDYFTTQCTNFAADLFLKDRSTIRDFCGAEHNDWANSKLANPLATNFSVVTTGDDEMYIFTTQRGKLVGGNPEFSSDNRVPAVSGTGHPIHDRNEQGKFDPFVAGFREAKEEVMGDYALELSDIVYFGAARTGAYMFPFLFGELRVPLTKKQYEDQTVLHRNDVYAKHGRPFTIESVTDWILELYHRYDEDGRLLSRPSHTGIFSLYQSLIYQFPERKNEINALLQRD</sequence>
<dbReference type="EMBL" id="CP036526">
    <property type="protein sequence ID" value="QDT10748.1"/>
    <property type="molecule type" value="Genomic_DNA"/>
</dbReference>
<dbReference type="OrthoDB" id="6111975at2"/>
<keyword evidence="4" id="KW-0067">ATP-binding</keyword>
<dbReference type="PROSITE" id="PS50011">
    <property type="entry name" value="PROTEIN_KINASE_DOM"/>
    <property type="match status" value="1"/>
</dbReference>